<dbReference type="Proteomes" id="UP000266649">
    <property type="component" value="Unassembled WGS sequence"/>
</dbReference>
<proteinExistence type="predicted"/>
<keyword evidence="2" id="KW-0808">Transferase</keyword>
<dbReference type="InterPro" id="IPR011009">
    <property type="entry name" value="Kinase-like_dom_sf"/>
</dbReference>
<dbReference type="Pfam" id="PF01636">
    <property type="entry name" value="APH"/>
    <property type="match status" value="1"/>
</dbReference>
<protein>
    <submittedName>
        <fullName evidence="2">Homoserine kinase</fullName>
    </submittedName>
</protein>
<dbReference type="EMBL" id="QXXQ01000003">
    <property type="protein sequence ID" value="RID92403.1"/>
    <property type="molecule type" value="Genomic_DNA"/>
</dbReference>
<dbReference type="GO" id="GO:0016301">
    <property type="term" value="F:kinase activity"/>
    <property type="evidence" value="ECO:0007669"/>
    <property type="project" value="UniProtKB-KW"/>
</dbReference>
<dbReference type="Gene3D" id="3.90.1200.10">
    <property type="match status" value="1"/>
</dbReference>
<gene>
    <name evidence="2" type="ORF">D2N39_07080</name>
</gene>
<dbReference type="OrthoDB" id="241498at2"/>
<dbReference type="PANTHER" id="PTHR21310">
    <property type="entry name" value="AMINOGLYCOSIDE PHOSPHOTRANSFERASE-RELATED-RELATED"/>
    <property type="match status" value="1"/>
</dbReference>
<dbReference type="InterPro" id="IPR002575">
    <property type="entry name" value="Aminoglycoside_PTrfase"/>
</dbReference>
<accession>A0A398BYL6</accession>
<dbReference type="RefSeq" id="WP_119134084.1">
    <property type="nucleotide sequence ID" value="NZ_QXXQ01000003.1"/>
</dbReference>
<evidence type="ECO:0000259" key="1">
    <source>
        <dbReference type="Pfam" id="PF01636"/>
    </source>
</evidence>
<keyword evidence="3" id="KW-1185">Reference proteome</keyword>
<dbReference type="SUPFAM" id="SSF56112">
    <property type="entry name" value="Protein kinase-like (PK-like)"/>
    <property type="match status" value="1"/>
</dbReference>
<evidence type="ECO:0000313" key="3">
    <source>
        <dbReference type="Proteomes" id="UP000266649"/>
    </source>
</evidence>
<comment type="caution">
    <text evidence="2">The sequence shown here is derived from an EMBL/GenBank/DDBJ whole genome shotgun (WGS) entry which is preliminary data.</text>
</comment>
<reference evidence="2 3" key="1">
    <citation type="submission" date="2018-09" db="EMBL/GenBank/DDBJ databases">
        <title>Gemmobacter lutimaris sp. nov., a marine bacterium isolated from tidal flat.</title>
        <authorList>
            <person name="Lee D.W."/>
            <person name="Yoo Y."/>
            <person name="Kim J.-J."/>
            <person name="Kim B.S."/>
        </authorList>
    </citation>
    <scope>NUCLEOTIDE SEQUENCE [LARGE SCALE GENOMIC DNA]</scope>
    <source>
        <strain evidence="2 3">YJ-T1-11</strain>
    </source>
</reference>
<organism evidence="2 3">
    <name type="scientific">Gemmobacter lutimaris</name>
    <dbReference type="NCBI Taxonomy" id="2306023"/>
    <lineage>
        <taxon>Bacteria</taxon>
        <taxon>Pseudomonadati</taxon>
        <taxon>Pseudomonadota</taxon>
        <taxon>Alphaproteobacteria</taxon>
        <taxon>Rhodobacterales</taxon>
        <taxon>Paracoccaceae</taxon>
        <taxon>Gemmobacter</taxon>
    </lineage>
</organism>
<dbReference type="InterPro" id="IPR051678">
    <property type="entry name" value="AGP_Transferase"/>
</dbReference>
<keyword evidence="2" id="KW-0418">Kinase</keyword>
<evidence type="ECO:0000313" key="2">
    <source>
        <dbReference type="EMBL" id="RID92403.1"/>
    </source>
</evidence>
<name>A0A398BYL6_9RHOB</name>
<dbReference type="AlphaFoldDB" id="A0A398BYL6"/>
<sequence>MTEVEEAAALWGARIQAELRNRENAVYAIALPDGARAALRLHRVGYQNPAAIRSELWWCAELARSGVAVPAPVASTNGDHLRRLHGGRLASVMSWMEGAPFGESLVPLTGTRTEQTARHRALGQLLAQVHDATDRLTLPPDFTRPRWDIDGLTGENPLWGRFWEHPALSAEDAALLVRARDLLHERLTDHARHSALGPVHADVLRENILVDGDHLSLIDFDDSGIGFRLYDLGTVLSQDLYEPHHPALQQALIEGYASLRQDDFNMVPLFTLARVLASVGWAMTRLPPEHPVHRSHIARAVMWAGRQLSAAN</sequence>
<feature type="domain" description="Aminoglycoside phosphotransferase" evidence="1">
    <location>
        <begin position="22"/>
        <end position="257"/>
    </location>
</feature>